<organism evidence="3 4">
    <name type="scientific">Micromonospora polyrhachis</name>
    <dbReference type="NCBI Taxonomy" id="1282883"/>
    <lineage>
        <taxon>Bacteria</taxon>
        <taxon>Bacillati</taxon>
        <taxon>Actinomycetota</taxon>
        <taxon>Actinomycetes</taxon>
        <taxon>Micromonosporales</taxon>
        <taxon>Micromonosporaceae</taxon>
        <taxon>Micromonospora</taxon>
    </lineage>
</organism>
<name>A0A7W7SLS2_9ACTN</name>
<feature type="signal peptide" evidence="1">
    <location>
        <begin position="1"/>
        <end position="30"/>
    </location>
</feature>
<dbReference type="RefSeq" id="WP_184532845.1">
    <property type="nucleotide sequence ID" value="NZ_JACHJW010000001.1"/>
</dbReference>
<proteinExistence type="predicted"/>
<dbReference type="AlphaFoldDB" id="A0A7W7SLS2"/>
<dbReference type="Pfam" id="PF17963">
    <property type="entry name" value="Big_9"/>
    <property type="match status" value="2"/>
</dbReference>
<keyword evidence="4" id="KW-1185">Reference proteome</keyword>
<protein>
    <submittedName>
        <fullName evidence="3">Putative repeat protein (TIGR01451 family)</fullName>
    </submittedName>
</protein>
<dbReference type="InterPro" id="IPR047589">
    <property type="entry name" value="DUF11_rpt"/>
</dbReference>
<evidence type="ECO:0000313" key="4">
    <source>
        <dbReference type="Proteomes" id="UP000578819"/>
    </source>
</evidence>
<accession>A0A7W7SLS2</accession>
<gene>
    <name evidence="3" type="ORF">FHR38_000802</name>
</gene>
<evidence type="ECO:0000256" key="1">
    <source>
        <dbReference type="SAM" id="SignalP"/>
    </source>
</evidence>
<evidence type="ECO:0000259" key="2">
    <source>
        <dbReference type="Pfam" id="PF01345"/>
    </source>
</evidence>
<feature type="chain" id="PRO_5031048275" evidence="1">
    <location>
        <begin position="31"/>
        <end position="835"/>
    </location>
</feature>
<dbReference type="InterPro" id="IPR001434">
    <property type="entry name" value="OmcB-like_DUF11"/>
</dbReference>
<dbReference type="EMBL" id="JACHJW010000001">
    <property type="protein sequence ID" value="MBB4957069.1"/>
    <property type="molecule type" value="Genomic_DNA"/>
</dbReference>
<reference evidence="3 4" key="1">
    <citation type="submission" date="2020-08" db="EMBL/GenBank/DDBJ databases">
        <title>Sequencing the genomes of 1000 actinobacteria strains.</title>
        <authorList>
            <person name="Klenk H.-P."/>
        </authorList>
    </citation>
    <scope>NUCLEOTIDE SEQUENCE [LARGE SCALE GENOMIC DNA]</scope>
    <source>
        <strain evidence="3 4">DSM 45886</strain>
    </source>
</reference>
<sequence>MRHRRILALVVAAVAAITGSLVVATEPAQAALVRPFAPRFQASERGDVIFAGNALVTCLSSAVVGSPTCAAAQAGAVVNNNNYTAQYVDVDGVAATANSSSATLTVPSGATVLWAGLYWMGSAASNNNSRQYISLAPPGLGYTTLQGQVTTGAVSTNGGVPYSGFVEVTALVRTSGSYTVGGLTTALGTNARGGWAIVAAIRDNSQALRNLAIFDGYAELAATTNDNRVTTTISGFRTPTTGTVTARIGAVASEGDLATTGDSLSFNGVTLSDSLNPATNFFNSSVTRLGNRVTGKNPDYVNQLGLDIDYLAAPSGSIGNGQTSATVSFSTTGESYEAVALFTVIDIFEPDITATNSVARVGGGSKVNPGDALEYTIVVNSTGSENATGVQVVNSLPAGASYIPGSLSINGVARTDAAGDDTARLDTANNRLVFNLGTGATATAGGSMAPNTQSTLRFRLRVNDPTPVGLIISDQATITYGSPTSSTTYTDLTDDVGAPGATDPTRVDVNDAPVAAPATVGTGEDTPLTINLPTYVGDPDGDALAFTVTQPPAGQGSIACTTAGACTYTPPANYNGQTSLDYTATDPGGRSSGSTITITVTPVNDPPVAAPDTATTISGAMVVVDVLANDTDIDGDRLTVVPASGTTSHGSYSCTATACSYTSATSFVGTDSFTYLATDPGNGTSTGTVTITVVAGPTGLSILAPEAATLPAVAAGSTTASGPIGLVTVVDDRGAASGSWTTVVSITDFANGNGAAGRTVPRANISYASGPPVDSSGSGTFIPQPGATLASPQVAARWTGGTGRNTVSWTPTLTLALPMDLVATEYTAVVTHSVA</sequence>
<comment type="caution">
    <text evidence="3">The sequence shown here is derived from an EMBL/GenBank/DDBJ whole genome shotgun (WGS) entry which is preliminary data.</text>
</comment>
<keyword evidence="1" id="KW-0732">Signal</keyword>
<dbReference type="NCBIfam" id="TIGR01451">
    <property type="entry name" value="B_ant_repeat"/>
    <property type="match status" value="1"/>
</dbReference>
<feature type="domain" description="DUF11" evidence="2">
    <location>
        <begin position="364"/>
        <end position="462"/>
    </location>
</feature>
<dbReference type="Gene3D" id="2.60.40.2810">
    <property type="match status" value="2"/>
</dbReference>
<evidence type="ECO:0000313" key="3">
    <source>
        <dbReference type="EMBL" id="MBB4957069.1"/>
    </source>
</evidence>
<dbReference type="Pfam" id="PF01345">
    <property type="entry name" value="DUF11"/>
    <property type="match status" value="1"/>
</dbReference>
<dbReference type="Proteomes" id="UP000578819">
    <property type="component" value="Unassembled WGS sequence"/>
</dbReference>
<dbReference type="NCBIfam" id="NF012211">
    <property type="entry name" value="tand_rpt_95"/>
    <property type="match status" value="2"/>
</dbReference>